<comment type="similarity">
    <text evidence="2">Belongs to the G protein gamma family.</text>
</comment>
<evidence type="ECO:0000256" key="9">
    <source>
        <dbReference type="ARBA" id="ARBA00023289"/>
    </source>
</evidence>
<evidence type="ECO:0000256" key="11">
    <source>
        <dbReference type="SAM" id="SignalP"/>
    </source>
</evidence>
<dbReference type="InterPro" id="IPR041848">
    <property type="entry name" value="Ste18_fungal"/>
</dbReference>
<evidence type="ECO:0000313" key="14">
    <source>
        <dbReference type="Proteomes" id="UP001150569"/>
    </source>
</evidence>
<proteinExistence type="inferred from homology"/>
<keyword evidence="10" id="KW-1133">Transmembrane helix</keyword>
<reference evidence="13" key="1">
    <citation type="submission" date="2022-07" db="EMBL/GenBank/DDBJ databases">
        <title>Phylogenomic reconstructions and comparative analyses of Kickxellomycotina fungi.</title>
        <authorList>
            <person name="Reynolds N.K."/>
            <person name="Stajich J.E."/>
            <person name="Barry K."/>
            <person name="Grigoriev I.V."/>
            <person name="Crous P."/>
            <person name="Smith M.E."/>
        </authorList>
    </citation>
    <scope>NUCLEOTIDE SEQUENCE</scope>
    <source>
        <strain evidence="13">RSA 861</strain>
    </source>
</reference>
<evidence type="ECO:0000256" key="10">
    <source>
        <dbReference type="SAM" id="Phobius"/>
    </source>
</evidence>
<dbReference type="GO" id="GO:0005834">
    <property type="term" value="C:heterotrimeric G-protein complex"/>
    <property type="evidence" value="ECO:0007669"/>
    <property type="project" value="TreeGrafter"/>
</dbReference>
<evidence type="ECO:0000256" key="1">
    <source>
        <dbReference type="ARBA" id="ARBA00004370"/>
    </source>
</evidence>
<evidence type="ECO:0000313" key="13">
    <source>
        <dbReference type="EMBL" id="KAJ1916605.1"/>
    </source>
</evidence>
<feature type="signal peptide" evidence="11">
    <location>
        <begin position="1"/>
        <end position="23"/>
    </location>
</feature>
<dbReference type="EMBL" id="JANBPT010000576">
    <property type="protein sequence ID" value="KAJ1916605.1"/>
    <property type="molecule type" value="Genomic_DNA"/>
</dbReference>
<keyword evidence="7" id="KW-0807">Transducer</keyword>
<comment type="subcellular location">
    <subcellularLocation>
        <location evidence="1">Membrane</location>
    </subcellularLocation>
</comment>
<feature type="domain" description="G protein gamma" evidence="12">
    <location>
        <begin position="134"/>
        <end position="201"/>
    </location>
</feature>
<evidence type="ECO:0000256" key="3">
    <source>
        <dbReference type="ARBA" id="ARBA00016111"/>
    </source>
</evidence>
<comment type="caution">
    <text evidence="13">The sequence shown here is derived from an EMBL/GenBank/DDBJ whole genome shotgun (WGS) entry which is preliminary data.</text>
</comment>
<dbReference type="InterPro" id="IPR015898">
    <property type="entry name" value="G-protein_gamma-like_dom"/>
</dbReference>
<dbReference type="SMART" id="SM01224">
    <property type="entry name" value="G_gamma"/>
    <property type="match status" value="1"/>
</dbReference>
<evidence type="ECO:0000256" key="2">
    <source>
        <dbReference type="ARBA" id="ARBA00007431"/>
    </source>
</evidence>
<dbReference type="PANTHER" id="PTHR28189:SF1">
    <property type="entry name" value="GUANINE NUCLEOTIDE-BINDING PROTEIN SUBUNIT GAMMA"/>
    <property type="match status" value="1"/>
</dbReference>
<dbReference type="Gene3D" id="4.10.260.10">
    <property type="entry name" value="Transducin (heterotrimeric G protein), gamma chain"/>
    <property type="match status" value="1"/>
</dbReference>
<evidence type="ECO:0000256" key="4">
    <source>
        <dbReference type="ARBA" id="ARBA00022481"/>
    </source>
</evidence>
<dbReference type="Proteomes" id="UP001150569">
    <property type="component" value="Unassembled WGS sequence"/>
</dbReference>
<keyword evidence="9" id="KW-0636">Prenylation</keyword>
<dbReference type="OrthoDB" id="19232at2759"/>
<keyword evidence="10" id="KW-0812">Transmembrane</keyword>
<dbReference type="PANTHER" id="PTHR28189">
    <property type="entry name" value="GUANINE NUCLEOTIDE-BINDING PROTEIN SUBUNIT GAMMA"/>
    <property type="match status" value="1"/>
</dbReference>
<dbReference type="GO" id="GO:0000750">
    <property type="term" value="P:pheromone-dependent signal transduction involved in conjugation with cellular fusion"/>
    <property type="evidence" value="ECO:0007669"/>
    <property type="project" value="InterPro"/>
</dbReference>
<dbReference type="AlphaFoldDB" id="A0A9W7ZU20"/>
<dbReference type="GO" id="GO:0031681">
    <property type="term" value="F:G-protein beta-subunit binding"/>
    <property type="evidence" value="ECO:0007669"/>
    <property type="project" value="InterPro"/>
</dbReference>
<keyword evidence="5 10" id="KW-0472">Membrane</keyword>
<sequence length="201" mass="20328">MHSTQSSAFLCAILLAASPVVHAKGGGAGSKPVSNKPVSNKPSGGTGSAIGAAAGGAAVGAVAGVAAGSLIAGSHNNNNNNNDNNGSSSSAAAPSFALSTGSVSVVLVSGLIARFYFKMRSSRKSSHSAQLRMAEQRFLKLTERNRRLREQLLFTAVPISEAGAALCSFVQATKDPLLPSVWGAPATDPFVTKDHGCCSTM</sequence>
<keyword evidence="14" id="KW-1185">Reference proteome</keyword>
<evidence type="ECO:0000256" key="5">
    <source>
        <dbReference type="ARBA" id="ARBA00023136"/>
    </source>
</evidence>
<dbReference type="GO" id="GO:0007186">
    <property type="term" value="P:G protein-coupled receptor signaling pathway"/>
    <property type="evidence" value="ECO:0007669"/>
    <property type="project" value="InterPro"/>
</dbReference>
<protein>
    <recommendedName>
        <fullName evidence="3">Guanine nucleotide-binding protein subunit gamma</fullName>
    </recommendedName>
</protein>
<keyword evidence="8" id="KW-0449">Lipoprotein</keyword>
<evidence type="ECO:0000256" key="8">
    <source>
        <dbReference type="ARBA" id="ARBA00023288"/>
    </source>
</evidence>
<accession>A0A9W7ZU20</accession>
<dbReference type="Pfam" id="PF00631">
    <property type="entry name" value="G-gamma"/>
    <property type="match status" value="1"/>
</dbReference>
<evidence type="ECO:0000256" key="6">
    <source>
        <dbReference type="ARBA" id="ARBA00023139"/>
    </source>
</evidence>
<gene>
    <name evidence="13" type="primary">STE18_4</name>
    <name evidence="13" type="ORF">IWQ60_008050</name>
</gene>
<organism evidence="13 14">
    <name type="scientific">Tieghemiomyces parasiticus</name>
    <dbReference type="NCBI Taxonomy" id="78921"/>
    <lineage>
        <taxon>Eukaryota</taxon>
        <taxon>Fungi</taxon>
        <taxon>Fungi incertae sedis</taxon>
        <taxon>Zoopagomycota</taxon>
        <taxon>Kickxellomycotina</taxon>
        <taxon>Dimargaritomycetes</taxon>
        <taxon>Dimargaritales</taxon>
        <taxon>Dimargaritaceae</taxon>
        <taxon>Tieghemiomyces</taxon>
    </lineage>
</organism>
<name>A0A9W7ZU20_9FUNG</name>
<evidence type="ECO:0000259" key="12">
    <source>
        <dbReference type="SMART" id="SM01224"/>
    </source>
</evidence>
<feature type="transmembrane region" description="Helical" evidence="10">
    <location>
        <begin position="96"/>
        <end position="117"/>
    </location>
</feature>
<keyword evidence="4" id="KW-0488">Methylation</keyword>
<keyword evidence="11" id="KW-0732">Signal</keyword>
<dbReference type="InterPro" id="IPR036284">
    <property type="entry name" value="GGL_sf"/>
</dbReference>
<feature type="chain" id="PRO_5040973089" description="Guanine nucleotide-binding protein subunit gamma" evidence="11">
    <location>
        <begin position="24"/>
        <end position="201"/>
    </location>
</feature>
<evidence type="ECO:0000256" key="7">
    <source>
        <dbReference type="ARBA" id="ARBA00023224"/>
    </source>
</evidence>
<dbReference type="SUPFAM" id="SSF48670">
    <property type="entry name" value="Transducin (heterotrimeric G protein), gamma chain"/>
    <property type="match status" value="1"/>
</dbReference>
<keyword evidence="6" id="KW-0564">Palmitate</keyword>